<proteinExistence type="inferred from homology"/>
<evidence type="ECO:0000259" key="14">
    <source>
        <dbReference type="SMART" id="SM00829"/>
    </source>
</evidence>
<dbReference type="CDD" id="cd05285">
    <property type="entry name" value="sorbitol_DH"/>
    <property type="match status" value="1"/>
</dbReference>
<dbReference type="InterPro" id="IPR013149">
    <property type="entry name" value="ADH-like_C"/>
</dbReference>
<organism evidence="15 16">
    <name type="scientific">Penicillium cosmopolitanum</name>
    <dbReference type="NCBI Taxonomy" id="1131564"/>
    <lineage>
        <taxon>Eukaryota</taxon>
        <taxon>Fungi</taxon>
        <taxon>Dikarya</taxon>
        <taxon>Ascomycota</taxon>
        <taxon>Pezizomycotina</taxon>
        <taxon>Eurotiomycetes</taxon>
        <taxon>Eurotiomycetidae</taxon>
        <taxon>Eurotiales</taxon>
        <taxon>Aspergillaceae</taxon>
        <taxon>Penicillium</taxon>
    </lineage>
</organism>
<reference evidence="15" key="1">
    <citation type="submission" date="2022-12" db="EMBL/GenBank/DDBJ databases">
        <authorList>
            <person name="Petersen C."/>
        </authorList>
    </citation>
    <scope>NUCLEOTIDE SEQUENCE</scope>
    <source>
        <strain evidence="15">IBT 29677</strain>
    </source>
</reference>
<dbReference type="SMART" id="SM00829">
    <property type="entry name" value="PKS_ER"/>
    <property type="match status" value="1"/>
</dbReference>
<dbReference type="InterPro" id="IPR002328">
    <property type="entry name" value="ADH_Zn_CS"/>
</dbReference>
<dbReference type="Gene3D" id="3.40.50.720">
    <property type="entry name" value="NAD(P)-binding Rossmann-like Domain"/>
    <property type="match status" value="1"/>
</dbReference>
<evidence type="ECO:0000256" key="4">
    <source>
        <dbReference type="ARBA" id="ARBA00022723"/>
    </source>
</evidence>
<keyword evidence="4 12" id="KW-0479">Metal-binding</keyword>
<gene>
    <name evidence="15" type="ORF">N7509_004173</name>
</gene>
<comment type="cofactor">
    <cofactor evidence="1 12">
        <name>Zn(2+)</name>
        <dbReference type="ChEBI" id="CHEBI:29105"/>
    </cofactor>
</comment>
<keyword evidence="3" id="KW-0119">Carbohydrate metabolism</keyword>
<dbReference type="EMBL" id="JAPZBU010000005">
    <property type="protein sequence ID" value="KAJ5404302.1"/>
    <property type="molecule type" value="Genomic_DNA"/>
</dbReference>
<keyword evidence="16" id="KW-1185">Reference proteome</keyword>
<name>A0A9W9W6H6_9EURO</name>
<dbReference type="RefSeq" id="XP_056491544.1">
    <property type="nucleotide sequence ID" value="XM_056628810.1"/>
</dbReference>
<dbReference type="GO" id="GO:0042732">
    <property type="term" value="P:D-xylose metabolic process"/>
    <property type="evidence" value="ECO:0007669"/>
    <property type="project" value="UniProtKB-KW"/>
</dbReference>
<dbReference type="PANTHER" id="PTHR43161">
    <property type="entry name" value="SORBITOL DEHYDROGENASE"/>
    <property type="match status" value="1"/>
</dbReference>
<comment type="pathway">
    <text evidence="9">Carbohydrate degradation; L-arabinose degradation via L-arabinitol; D-xylulose 5-phosphate from L-arabinose (fungal route): step 4/5.</text>
</comment>
<evidence type="ECO:0000256" key="5">
    <source>
        <dbReference type="ARBA" id="ARBA00022833"/>
    </source>
</evidence>
<dbReference type="GO" id="GO:0006062">
    <property type="term" value="P:sorbitol catabolic process"/>
    <property type="evidence" value="ECO:0007669"/>
    <property type="project" value="TreeGrafter"/>
</dbReference>
<evidence type="ECO:0000256" key="8">
    <source>
        <dbReference type="ARBA" id="ARBA00024843"/>
    </source>
</evidence>
<evidence type="ECO:0000256" key="6">
    <source>
        <dbReference type="ARBA" id="ARBA00023002"/>
    </source>
</evidence>
<evidence type="ECO:0000256" key="12">
    <source>
        <dbReference type="RuleBase" id="RU361277"/>
    </source>
</evidence>
<dbReference type="InterPro" id="IPR045306">
    <property type="entry name" value="SDH-like"/>
</dbReference>
<comment type="caution">
    <text evidence="15">The sequence shown here is derived from an EMBL/GenBank/DDBJ whole genome shotgun (WGS) entry which is preliminary data.</text>
</comment>
<evidence type="ECO:0000256" key="11">
    <source>
        <dbReference type="ARBA" id="ARBA00030139"/>
    </source>
</evidence>
<dbReference type="SUPFAM" id="SSF50129">
    <property type="entry name" value="GroES-like"/>
    <property type="match status" value="1"/>
</dbReference>
<dbReference type="GeneID" id="81367790"/>
<dbReference type="Proteomes" id="UP001147747">
    <property type="component" value="Unassembled WGS sequence"/>
</dbReference>
<evidence type="ECO:0000256" key="1">
    <source>
        <dbReference type="ARBA" id="ARBA00001947"/>
    </source>
</evidence>
<keyword evidence="3" id="KW-0859">Xylose metabolism</keyword>
<feature type="region of interest" description="Disordered" evidence="13">
    <location>
        <begin position="1"/>
        <end position="57"/>
    </location>
</feature>
<dbReference type="InterPro" id="IPR013154">
    <property type="entry name" value="ADH-like_N"/>
</dbReference>
<evidence type="ECO:0000256" key="10">
    <source>
        <dbReference type="ARBA" id="ARBA00026119"/>
    </source>
</evidence>
<evidence type="ECO:0000313" key="16">
    <source>
        <dbReference type="Proteomes" id="UP001147747"/>
    </source>
</evidence>
<feature type="non-terminal residue" evidence="15">
    <location>
        <position position="1"/>
    </location>
</feature>
<feature type="compositionally biased region" description="Low complexity" evidence="13">
    <location>
        <begin position="38"/>
        <end position="55"/>
    </location>
</feature>
<keyword evidence="6" id="KW-0560">Oxidoreductase</keyword>
<dbReference type="Gene3D" id="3.90.180.10">
    <property type="entry name" value="Medium-chain alcohol dehydrogenases, catalytic domain"/>
    <property type="match status" value="1"/>
</dbReference>
<keyword evidence="5 12" id="KW-0862">Zinc</keyword>
<comment type="similarity">
    <text evidence="2 12">Belongs to the zinc-containing alcohol dehydrogenase family.</text>
</comment>
<dbReference type="SUPFAM" id="SSF51735">
    <property type="entry name" value="NAD(P)-binding Rossmann-fold domains"/>
    <property type="match status" value="1"/>
</dbReference>
<evidence type="ECO:0000256" key="3">
    <source>
        <dbReference type="ARBA" id="ARBA00022629"/>
    </source>
</evidence>
<dbReference type="Pfam" id="PF08240">
    <property type="entry name" value="ADH_N"/>
    <property type="match status" value="1"/>
</dbReference>
<dbReference type="PROSITE" id="PS00059">
    <property type="entry name" value="ADH_ZINC"/>
    <property type="match status" value="1"/>
</dbReference>
<dbReference type="GO" id="GO:0046526">
    <property type="term" value="F:D-xylulose reductase activity"/>
    <property type="evidence" value="ECO:0007669"/>
    <property type="project" value="UniProtKB-EC"/>
</dbReference>
<dbReference type="OrthoDB" id="3941538at2759"/>
<dbReference type="InterPro" id="IPR011032">
    <property type="entry name" value="GroES-like_sf"/>
</dbReference>
<evidence type="ECO:0000256" key="13">
    <source>
        <dbReference type="SAM" id="MobiDB-lite"/>
    </source>
</evidence>
<dbReference type="InterPro" id="IPR020843">
    <property type="entry name" value="ER"/>
</dbReference>
<dbReference type="AlphaFoldDB" id="A0A9W9W6H6"/>
<comment type="function">
    <text evidence="8">Xylitol dehydrogenase which catalyzes the conversion of xylitol to D-xylulose. Xylose is a major component of hemicelluloses such as xylan. Most fungi utilize D-xylose via three enzymatic reactions, xylose reductase (XR), xylitol dehydrogenase (XDH), and xylulokinase, to form xylulose 5-phosphate, which enters pentose phosphate pathway.</text>
</comment>
<dbReference type="PANTHER" id="PTHR43161:SF9">
    <property type="entry name" value="SORBITOL DEHYDROGENASE"/>
    <property type="match status" value="1"/>
</dbReference>
<dbReference type="InterPro" id="IPR036291">
    <property type="entry name" value="NAD(P)-bd_dom_sf"/>
</dbReference>
<sequence>MVASRVKGTTPPVRQRTHHPSATRSIIHSTSQRKYKHQQQQQQQQQRQQAQPRAPLSTVSMQNPSCLLYGPGDARFENIPLPTIEDPYDVIIRIAYVGVCGSDVHFWLHGGIKSYVSPEHPLVMGHEASGIVYAVGPSVTNLQPGDPVAIEPGYPCRRCRHCKSGKYNLCPDMRFAAAPPYSHGTLSKYYKLPADCCYKIPTNTAPLPPLGLDEAVLIEPLAVAVHSVRQVGVQPGDKVVVFGAGTVGLLCAAVAREFGARMITSVDLSRERLDFAHSFVPGSSSGGNNIQVHSRVGFSTAIPNPALSAEENAQCLRVVHRSSVLDDDPGFDIAIEATGSESCIQMAIYALRVGGSFVQTGMGQKRVVEFPISVVAENEICVKGCFRYGPGDYRMALELAILKKIELKSFITKVVPFEKAVEAWETTRRGEGIKTLIRGVGFSDGSTRPVPVVLRLCLLILGGGRRVQGE</sequence>
<evidence type="ECO:0000256" key="9">
    <source>
        <dbReference type="ARBA" id="ARBA00025713"/>
    </source>
</evidence>
<dbReference type="GO" id="GO:0003939">
    <property type="term" value="F:L-iditol 2-dehydrogenase (NAD+) activity"/>
    <property type="evidence" value="ECO:0007669"/>
    <property type="project" value="TreeGrafter"/>
</dbReference>
<accession>A0A9W9W6H6</accession>
<dbReference type="GO" id="GO:0008270">
    <property type="term" value="F:zinc ion binding"/>
    <property type="evidence" value="ECO:0007669"/>
    <property type="project" value="InterPro"/>
</dbReference>
<protein>
    <recommendedName>
        <fullName evidence="10">D-xylulose reductase</fullName>
        <ecNumber evidence="10">1.1.1.9</ecNumber>
    </recommendedName>
    <alternativeName>
        <fullName evidence="11">Xylitol dehydrogenase A</fullName>
    </alternativeName>
</protein>
<reference evidence="15" key="2">
    <citation type="journal article" date="2023" name="IMA Fungus">
        <title>Comparative genomic study of the Penicillium genus elucidates a diverse pangenome and 15 lateral gene transfer events.</title>
        <authorList>
            <person name="Petersen C."/>
            <person name="Sorensen T."/>
            <person name="Nielsen M.R."/>
            <person name="Sondergaard T.E."/>
            <person name="Sorensen J.L."/>
            <person name="Fitzpatrick D.A."/>
            <person name="Frisvad J.C."/>
            <person name="Nielsen K.L."/>
        </authorList>
    </citation>
    <scope>NUCLEOTIDE SEQUENCE</scope>
    <source>
        <strain evidence="15">IBT 29677</strain>
    </source>
</reference>
<dbReference type="Pfam" id="PF00107">
    <property type="entry name" value="ADH_zinc_N"/>
    <property type="match status" value="1"/>
</dbReference>
<evidence type="ECO:0000256" key="2">
    <source>
        <dbReference type="ARBA" id="ARBA00008072"/>
    </source>
</evidence>
<dbReference type="EC" id="1.1.1.9" evidence="10"/>
<evidence type="ECO:0000256" key="7">
    <source>
        <dbReference type="ARBA" id="ARBA00023027"/>
    </source>
</evidence>
<evidence type="ECO:0000313" key="15">
    <source>
        <dbReference type="EMBL" id="KAJ5404302.1"/>
    </source>
</evidence>
<feature type="domain" description="Enoyl reductase (ER)" evidence="14">
    <location>
        <begin position="70"/>
        <end position="437"/>
    </location>
</feature>
<keyword evidence="7" id="KW-0520">NAD</keyword>